<proteinExistence type="predicted"/>
<evidence type="ECO:0000313" key="3">
    <source>
        <dbReference type="EMBL" id="ATU84085.1"/>
    </source>
</evidence>
<reference evidence="3" key="3">
    <citation type="journal article" date="2018" name="Aquaculture">
        <title>Complete genome sequence of a white spot syndrome virus associated with a disease incursion in Australia.</title>
        <authorList>
            <person name="Oakey J."/>
            <person name="Smith C.S."/>
        </authorList>
    </citation>
    <scope>NUCLEOTIDE SEQUENCE [LARGE SCALE GENOMIC DNA]</scope>
    <source>
        <strain evidence="3">WSSV-AU</strain>
    </source>
</reference>
<evidence type="ECO:0000256" key="1">
    <source>
        <dbReference type="SAM" id="Phobius"/>
    </source>
</evidence>
<organism evidence="2 4">
    <name type="scientific">White spot syndrome virus</name>
    <dbReference type="NCBI Taxonomy" id="342409"/>
    <lineage>
        <taxon>Viruses</taxon>
        <taxon>Viruses incertae sedis</taxon>
        <taxon>Naldaviricetes</taxon>
        <taxon>Nimaviridae</taxon>
        <taxon>Whispovirus</taxon>
    </lineage>
</organism>
<sequence length="65" mass="7729">MFIVLFLLKFYFRYPLEYGTTGGGFFLTLLWFLVSFLGPTIWCFWSSFPLSFSKGFLECTAHSWY</sequence>
<protein>
    <submittedName>
        <fullName evidence="3">ORF38</fullName>
    </submittedName>
    <submittedName>
        <fullName evidence="2">Wsv458</fullName>
    </submittedName>
</protein>
<feature type="transmembrane region" description="Helical" evidence="1">
    <location>
        <begin position="20"/>
        <end position="45"/>
    </location>
</feature>
<reference evidence="4" key="2">
    <citation type="submission" date="2012-08" db="EMBL/GenBank/DDBJ databases">
        <authorList>
            <person name="Choi T.-J."/>
        </authorList>
    </citation>
    <scope>NUCLEOTIDE SEQUENCE [LARGE SCALE GENOMIC DNA]</scope>
    <source>
        <strain evidence="4">K-LV1</strain>
    </source>
</reference>
<dbReference type="Proteomes" id="UP000277283">
    <property type="component" value="Segment"/>
</dbReference>
<dbReference type="EMBL" id="MF768985">
    <property type="protein sequence ID" value="ATU84085.1"/>
    <property type="molecule type" value="Genomic_DNA"/>
</dbReference>
<keyword evidence="1" id="KW-1133">Transmembrane helix</keyword>
<reference evidence="2" key="1">
    <citation type="submission" date="2012-08" db="EMBL/GenBank/DDBJ databases">
        <title>Cassytha pubescens and C. glabella (Lauraceae) are not disjunctly distributed between Australia and the Ryukyu Archipelago of Japan - evidence from morphological and molecular data.</title>
        <authorList>
            <person name="Kokubugata G."/>
            <person name="Nakamura K."/>
            <person name="Forster P.I."/>
            <person name="Wilson G.W."/>
            <person name="Holland A.E."/>
            <person name="Hirayama Y."/>
            <person name="Yokota M."/>
        </authorList>
    </citation>
    <scope>NUCLEOTIDE SEQUENCE</scope>
    <source>
        <strain evidence="2">K-LV1</strain>
    </source>
</reference>
<accession>K7WKF7</accession>
<dbReference type="EMBL" id="JX515788">
    <property type="protein sequence ID" value="AFX59835.1"/>
    <property type="molecule type" value="Genomic_DNA"/>
</dbReference>
<dbReference type="Proteomes" id="UP000267516">
    <property type="component" value="Segment"/>
</dbReference>
<evidence type="ECO:0000313" key="2">
    <source>
        <dbReference type="EMBL" id="AFX59835.1"/>
    </source>
</evidence>
<keyword evidence="1" id="KW-0472">Membrane</keyword>
<keyword evidence="1" id="KW-0812">Transmembrane</keyword>
<evidence type="ECO:0000313" key="4">
    <source>
        <dbReference type="Proteomes" id="UP000277283"/>
    </source>
</evidence>
<gene>
    <name evidence="2" type="ORF">wssv_04580</name>
</gene>
<name>K7WKF7_9VIRU</name>